<evidence type="ECO:0000256" key="1">
    <source>
        <dbReference type="ARBA" id="ARBA00001968"/>
    </source>
</evidence>
<feature type="domain" description="DDE Tnp4" evidence="8">
    <location>
        <begin position="4"/>
        <end position="53"/>
    </location>
</feature>
<keyword evidence="4" id="KW-0540">Nuclease</keyword>
<keyword evidence="7" id="KW-0539">Nucleus</keyword>
<name>A0A843U1K0_COLES</name>
<reference evidence="9" key="1">
    <citation type="submission" date="2017-07" db="EMBL/GenBank/DDBJ databases">
        <title>Taro Niue Genome Assembly and Annotation.</title>
        <authorList>
            <person name="Atibalentja N."/>
            <person name="Keating K."/>
            <person name="Fields C.J."/>
        </authorList>
    </citation>
    <scope>NUCLEOTIDE SEQUENCE</scope>
    <source>
        <strain evidence="9">Niue_2</strain>
        <tissue evidence="9">Leaf</tissue>
    </source>
</reference>
<evidence type="ECO:0000256" key="4">
    <source>
        <dbReference type="ARBA" id="ARBA00022722"/>
    </source>
</evidence>
<dbReference type="GO" id="GO:0004518">
    <property type="term" value="F:nuclease activity"/>
    <property type="evidence" value="ECO:0007669"/>
    <property type="project" value="UniProtKB-KW"/>
</dbReference>
<evidence type="ECO:0000313" key="10">
    <source>
        <dbReference type="Proteomes" id="UP000652761"/>
    </source>
</evidence>
<dbReference type="GO" id="GO:0005634">
    <property type="term" value="C:nucleus"/>
    <property type="evidence" value="ECO:0007669"/>
    <property type="project" value="UniProtKB-SubCell"/>
</dbReference>
<protein>
    <recommendedName>
        <fullName evidence="8">DDE Tnp4 domain-containing protein</fullName>
    </recommendedName>
</protein>
<dbReference type="GO" id="GO:0016787">
    <property type="term" value="F:hydrolase activity"/>
    <property type="evidence" value="ECO:0007669"/>
    <property type="project" value="UniProtKB-KW"/>
</dbReference>
<comment type="similarity">
    <text evidence="3">Belongs to the HARBI1 family.</text>
</comment>
<comment type="subcellular location">
    <subcellularLocation>
        <location evidence="2">Nucleus</location>
    </subcellularLocation>
</comment>
<dbReference type="PANTHER" id="PTHR22930">
    <property type="match status" value="1"/>
</dbReference>
<dbReference type="InterPro" id="IPR027806">
    <property type="entry name" value="HARBI1_dom"/>
</dbReference>
<dbReference type="EMBL" id="NMUH01000273">
    <property type="protein sequence ID" value="MQL75957.1"/>
    <property type="molecule type" value="Genomic_DNA"/>
</dbReference>
<dbReference type="GO" id="GO:0046872">
    <property type="term" value="F:metal ion binding"/>
    <property type="evidence" value="ECO:0007669"/>
    <property type="project" value="UniProtKB-KW"/>
</dbReference>
<evidence type="ECO:0000256" key="5">
    <source>
        <dbReference type="ARBA" id="ARBA00022723"/>
    </source>
</evidence>
<keyword evidence="5" id="KW-0479">Metal-binding</keyword>
<dbReference type="OrthoDB" id="1681765at2759"/>
<keyword evidence="10" id="KW-1185">Reference proteome</keyword>
<dbReference type="Pfam" id="PF13359">
    <property type="entry name" value="DDE_Tnp_4"/>
    <property type="match status" value="1"/>
</dbReference>
<evidence type="ECO:0000256" key="7">
    <source>
        <dbReference type="ARBA" id="ARBA00023242"/>
    </source>
</evidence>
<comment type="caution">
    <text evidence="9">The sequence shown here is derived from an EMBL/GenBank/DDBJ whole genome shotgun (WGS) entry which is preliminary data.</text>
</comment>
<accession>A0A843U1K0</accession>
<comment type="cofactor">
    <cofactor evidence="1">
        <name>a divalent metal cation</name>
        <dbReference type="ChEBI" id="CHEBI:60240"/>
    </cofactor>
</comment>
<keyword evidence="6" id="KW-0378">Hydrolase</keyword>
<evidence type="ECO:0000259" key="8">
    <source>
        <dbReference type="Pfam" id="PF13359"/>
    </source>
</evidence>
<dbReference type="InterPro" id="IPR045249">
    <property type="entry name" value="HARBI1-like"/>
</dbReference>
<evidence type="ECO:0000256" key="3">
    <source>
        <dbReference type="ARBA" id="ARBA00006958"/>
    </source>
</evidence>
<dbReference type="Proteomes" id="UP000652761">
    <property type="component" value="Unassembled WGS sequence"/>
</dbReference>
<evidence type="ECO:0000256" key="6">
    <source>
        <dbReference type="ARBA" id="ARBA00022801"/>
    </source>
</evidence>
<organism evidence="9 10">
    <name type="scientific">Colocasia esculenta</name>
    <name type="common">Wild taro</name>
    <name type="synonym">Arum esculentum</name>
    <dbReference type="NCBI Taxonomy" id="4460"/>
    <lineage>
        <taxon>Eukaryota</taxon>
        <taxon>Viridiplantae</taxon>
        <taxon>Streptophyta</taxon>
        <taxon>Embryophyta</taxon>
        <taxon>Tracheophyta</taxon>
        <taxon>Spermatophyta</taxon>
        <taxon>Magnoliopsida</taxon>
        <taxon>Liliopsida</taxon>
        <taxon>Araceae</taxon>
        <taxon>Aroideae</taxon>
        <taxon>Colocasieae</taxon>
        <taxon>Colocasia</taxon>
    </lineage>
</organism>
<proteinExistence type="inferred from homology"/>
<dbReference type="PANTHER" id="PTHR22930:SF259">
    <property type="entry name" value="OS08G0106900 PROTEIN"/>
    <property type="match status" value="1"/>
</dbReference>
<dbReference type="AlphaFoldDB" id="A0A843U1K0"/>
<evidence type="ECO:0000313" key="9">
    <source>
        <dbReference type="EMBL" id="MQL75957.1"/>
    </source>
</evidence>
<sequence>MIEKFNHRHALLRNCVERAFGVLKNRFRTLREGNCYPFRTQLLIVIACCVVHNFFNPLATGFKERTLPLHNDLSLQVSGYDDQPSRGASRVCRVVGPYSADGHNGAARGGGGVVVACSQLWGSPPDLPISKFPS</sequence>
<gene>
    <name evidence="9" type="ORF">Taro_008346</name>
</gene>
<evidence type="ECO:0000256" key="2">
    <source>
        <dbReference type="ARBA" id="ARBA00004123"/>
    </source>
</evidence>